<keyword evidence="6" id="KW-1185">Reference proteome</keyword>
<reference evidence="6" key="1">
    <citation type="submission" date="2016-10" db="EMBL/GenBank/DDBJ databases">
        <authorList>
            <person name="Varghese N."/>
            <person name="Submissions S."/>
        </authorList>
    </citation>
    <scope>NUCLEOTIDE SEQUENCE [LARGE SCALE GENOMIC DNA]</scope>
    <source>
        <strain evidence="6">DSM 45079</strain>
    </source>
</reference>
<dbReference type="PANTHER" id="PTHR43085">
    <property type="entry name" value="HEXOKINASE FAMILY MEMBER"/>
    <property type="match status" value="1"/>
</dbReference>
<evidence type="ECO:0000256" key="1">
    <source>
        <dbReference type="ARBA" id="ARBA00010688"/>
    </source>
</evidence>
<feature type="domain" description="Carbohydrate kinase PfkB" evidence="4">
    <location>
        <begin position="11"/>
        <end position="305"/>
    </location>
</feature>
<dbReference type="GO" id="GO:0016301">
    <property type="term" value="F:kinase activity"/>
    <property type="evidence" value="ECO:0007669"/>
    <property type="project" value="UniProtKB-KW"/>
</dbReference>
<evidence type="ECO:0000313" key="6">
    <source>
        <dbReference type="Proteomes" id="UP000182977"/>
    </source>
</evidence>
<dbReference type="Proteomes" id="UP000182977">
    <property type="component" value="Chromosome I"/>
</dbReference>
<name>A0A1H2L567_9ACTN</name>
<protein>
    <submittedName>
        <fullName evidence="5">2-dehydro-3-deoxygluconokinase</fullName>
    </submittedName>
</protein>
<dbReference type="Gene3D" id="3.40.1190.20">
    <property type="match status" value="1"/>
</dbReference>
<dbReference type="AlphaFoldDB" id="A0A1H2L567"/>
<evidence type="ECO:0000256" key="3">
    <source>
        <dbReference type="ARBA" id="ARBA00022777"/>
    </source>
</evidence>
<dbReference type="PROSITE" id="PS00584">
    <property type="entry name" value="PFKB_KINASES_2"/>
    <property type="match status" value="1"/>
</dbReference>
<comment type="similarity">
    <text evidence="1">Belongs to the carbohydrate kinase PfkB family.</text>
</comment>
<gene>
    <name evidence="5" type="ORF">SAMN04488563_5031</name>
</gene>
<dbReference type="STRING" id="419479.SAMN04488563_5031"/>
<evidence type="ECO:0000259" key="4">
    <source>
        <dbReference type="Pfam" id="PF00294"/>
    </source>
</evidence>
<keyword evidence="3 5" id="KW-0418">Kinase</keyword>
<dbReference type="InterPro" id="IPR029056">
    <property type="entry name" value="Ribokinase-like"/>
</dbReference>
<dbReference type="PANTHER" id="PTHR43085:SF57">
    <property type="entry name" value="CARBOHYDRATE KINASE PFKB DOMAIN-CONTAINING PROTEIN"/>
    <property type="match status" value="1"/>
</dbReference>
<dbReference type="SUPFAM" id="SSF53613">
    <property type="entry name" value="Ribokinase-like"/>
    <property type="match status" value="1"/>
</dbReference>
<evidence type="ECO:0000313" key="5">
    <source>
        <dbReference type="EMBL" id="SDU75751.1"/>
    </source>
</evidence>
<organism evidence="5 6">
    <name type="scientific">Jiangella alkaliphila</name>
    <dbReference type="NCBI Taxonomy" id="419479"/>
    <lineage>
        <taxon>Bacteria</taxon>
        <taxon>Bacillati</taxon>
        <taxon>Actinomycetota</taxon>
        <taxon>Actinomycetes</taxon>
        <taxon>Jiangellales</taxon>
        <taxon>Jiangellaceae</taxon>
        <taxon>Jiangella</taxon>
    </lineage>
</organism>
<dbReference type="InterPro" id="IPR011611">
    <property type="entry name" value="PfkB_dom"/>
</dbReference>
<proteinExistence type="inferred from homology"/>
<evidence type="ECO:0000256" key="2">
    <source>
        <dbReference type="ARBA" id="ARBA00022679"/>
    </source>
</evidence>
<dbReference type="Pfam" id="PF00294">
    <property type="entry name" value="PfkB"/>
    <property type="match status" value="1"/>
</dbReference>
<keyword evidence="2" id="KW-0808">Transferase</keyword>
<dbReference type="EMBL" id="LT629791">
    <property type="protein sequence ID" value="SDU75751.1"/>
    <property type="molecule type" value="Genomic_DNA"/>
</dbReference>
<sequence>MSAAGGRAGGLVTIGEAMALVAATETGGWAHHRTAQLSVAGAELNVAVGVRRLGRPATWISRVGADGFGELMLRELRAEGITAFASVDDTRPTGLMVKERPNSLHTRVRYYRAGSAASALTAFDLPLEPIQQAGVLHVTGITPALGPGPASAVQLAVDTARAAGVTVSLDVNYRSALWSRDDAGAALAPLARQADVLFAGPEEASLIVPERDPEDMAYALAELGPAHVVIKLGADGAVSLVDGELRRTPAVPVQVVDTVGAGDAFVAGYLTELMEGAPVDRRLATAVAAGAFACTALGDWEGLPTRADLPALQATEAVHR</sequence>
<dbReference type="OrthoDB" id="9808601at2"/>
<accession>A0A1H2L567</accession>
<dbReference type="RefSeq" id="WP_046767691.1">
    <property type="nucleotide sequence ID" value="NZ_KQ061222.1"/>
</dbReference>
<dbReference type="InterPro" id="IPR002173">
    <property type="entry name" value="Carboh/pur_kinase_PfkB_CS"/>
</dbReference>
<dbReference type="InterPro" id="IPR050306">
    <property type="entry name" value="PfkB_Carbo_kinase"/>
</dbReference>
<dbReference type="CDD" id="cd01166">
    <property type="entry name" value="KdgK"/>
    <property type="match status" value="1"/>
</dbReference>